<evidence type="ECO:0000256" key="1">
    <source>
        <dbReference type="ARBA" id="ARBA00022679"/>
    </source>
</evidence>
<protein>
    <submittedName>
        <fullName evidence="4">HipA kinase-like C-terminal domain-containing protein</fullName>
    </submittedName>
</protein>
<dbReference type="GO" id="GO:0016301">
    <property type="term" value="F:kinase activity"/>
    <property type="evidence" value="ECO:0007669"/>
    <property type="project" value="UniProtKB-KW"/>
</dbReference>
<gene>
    <name evidence="4" type="ORF">dnl_22690</name>
</gene>
<sequence>MKFNKNITKSKLRTETTKNFSGNLNEINIPILREKNYYVIEDYQLDGDAPKQFIMVYSYQPKSKIRRMKPKTWTPYIAKTAEKWYPHESVIEYAINRIGYCLELRMNEVKLLKINNQIRFLSQYFLNKDEMLYHGADICGEYLEDKQFAKKVADCQKTARDFFTYEFVVESIKSVFQKHSSQLISDLVKILTFDAIVGNNDRHFYNWAVVTYKKRCPKKPFISPIYDTARGLMWNESDQKIINLTMHHNFDQKINDYISNSRPRISIDANKNANHFELISFIKDQSSEFRDMINQIASDRNEAQVYEMLKKEIFPLFIEERRKIILSILKKRFNEVRSV</sequence>
<dbReference type="EMBL" id="CP061799">
    <property type="protein sequence ID" value="QTA79984.1"/>
    <property type="molecule type" value="Genomic_DNA"/>
</dbReference>
<dbReference type="InterPro" id="IPR012893">
    <property type="entry name" value="HipA-like_C"/>
</dbReference>
<evidence type="ECO:0000256" key="2">
    <source>
        <dbReference type="ARBA" id="ARBA00022777"/>
    </source>
</evidence>
<keyword evidence="1" id="KW-0808">Transferase</keyword>
<evidence type="ECO:0000313" key="4">
    <source>
        <dbReference type="EMBL" id="QTA79984.1"/>
    </source>
</evidence>
<name>A0A975B6Y2_9BACT</name>
<dbReference type="Proteomes" id="UP000663720">
    <property type="component" value="Chromosome"/>
</dbReference>
<feature type="domain" description="HipA-like C-terminal" evidence="3">
    <location>
        <begin position="60"/>
        <end position="268"/>
    </location>
</feature>
<dbReference type="Pfam" id="PF07804">
    <property type="entry name" value="HipA_C"/>
    <property type="match status" value="1"/>
</dbReference>
<evidence type="ECO:0000259" key="3">
    <source>
        <dbReference type="Pfam" id="PF07804"/>
    </source>
</evidence>
<proteinExistence type="predicted"/>
<accession>A0A975B6Y2</accession>
<keyword evidence="5" id="KW-1185">Reference proteome</keyword>
<keyword evidence="2 4" id="KW-0418">Kinase</keyword>
<dbReference type="AlphaFoldDB" id="A0A975B6Y2"/>
<evidence type="ECO:0000313" key="5">
    <source>
        <dbReference type="Proteomes" id="UP000663720"/>
    </source>
</evidence>
<dbReference type="KEGG" id="dli:dnl_22690"/>
<dbReference type="RefSeq" id="WP_207691671.1">
    <property type="nucleotide sequence ID" value="NZ_CP061799.1"/>
</dbReference>
<organism evidence="4 5">
    <name type="scientific">Desulfonema limicola</name>
    <dbReference type="NCBI Taxonomy" id="45656"/>
    <lineage>
        <taxon>Bacteria</taxon>
        <taxon>Pseudomonadati</taxon>
        <taxon>Thermodesulfobacteriota</taxon>
        <taxon>Desulfobacteria</taxon>
        <taxon>Desulfobacterales</taxon>
        <taxon>Desulfococcaceae</taxon>
        <taxon>Desulfonema</taxon>
    </lineage>
</organism>
<reference evidence="4" key="1">
    <citation type="journal article" date="2021" name="Microb. Physiol.">
        <title>Proteogenomic Insights into the Physiology of Marine, Sulfate-Reducing, Filamentous Desulfonema limicola and Desulfonema magnum.</title>
        <authorList>
            <person name="Schnaars V."/>
            <person name="Wohlbrand L."/>
            <person name="Scheve S."/>
            <person name="Hinrichs C."/>
            <person name="Reinhardt R."/>
            <person name="Rabus R."/>
        </authorList>
    </citation>
    <scope>NUCLEOTIDE SEQUENCE</scope>
    <source>
        <strain evidence="4">5ac10</strain>
    </source>
</reference>
<dbReference type="Gene3D" id="1.10.1070.20">
    <property type="match status" value="1"/>
</dbReference>